<name>A0AB38E1X8_XANCH</name>
<proteinExistence type="predicted"/>
<evidence type="ECO:0000313" key="2">
    <source>
        <dbReference type="EMBL" id="SON90145.1"/>
    </source>
</evidence>
<protein>
    <recommendedName>
        <fullName evidence="4">Secreted protein</fullName>
    </recommendedName>
</protein>
<evidence type="ECO:0008006" key="4">
    <source>
        <dbReference type="Google" id="ProtNLM"/>
    </source>
</evidence>
<dbReference type="EMBL" id="OCYS01000100">
    <property type="protein sequence ID" value="SON90145.1"/>
    <property type="molecule type" value="Genomic_DNA"/>
</dbReference>
<feature type="chain" id="PRO_5044192403" description="Secreted protein" evidence="1">
    <location>
        <begin position="28"/>
        <end position="56"/>
    </location>
</feature>
<keyword evidence="1" id="KW-0732">Signal</keyword>
<organism evidence="2 3">
    <name type="scientific">Xanthomonas campestris pv. phaseoli</name>
    <dbReference type="NCBI Taxonomy" id="317013"/>
    <lineage>
        <taxon>Bacteria</taxon>
        <taxon>Pseudomonadati</taxon>
        <taxon>Pseudomonadota</taxon>
        <taxon>Gammaproteobacteria</taxon>
        <taxon>Lysobacterales</taxon>
        <taxon>Lysobacteraceae</taxon>
        <taxon>Xanthomonas</taxon>
    </lineage>
</organism>
<feature type="signal peptide" evidence="1">
    <location>
        <begin position="1"/>
        <end position="27"/>
    </location>
</feature>
<gene>
    <name evidence="2" type="ORF">XAP7430_450004</name>
</gene>
<evidence type="ECO:0000256" key="1">
    <source>
        <dbReference type="SAM" id="SignalP"/>
    </source>
</evidence>
<comment type="caution">
    <text evidence="2">The sequence shown here is derived from an EMBL/GenBank/DDBJ whole genome shotgun (WGS) entry which is preliminary data.</text>
</comment>
<dbReference type="RefSeq" id="WP_160300323.1">
    <property type="nucleotide sequence ID" value="NZ_CP020964.2"/>
</dbReference>
<accession>A0AB38E1X8</accession>
<evidence type="ECO:0000313" key="3">
    <source>
        <dbReference type="Proteomes" id="UP000234166"/>
    </source>
</evidence>
<reference evidence="2 3" key="1">
    <citation type="submission" date="2017-10" db="EMBL/GenBank/DDBJ databases">
        <authorList>
            <person name="Regsiter A."/>
            <person name="William W."/>
        </authorList>
    </citation>
    <scope>NUCLEOTIDE SEQUENCE [LARGE SCALE GENOMIC DNA]</scope>
    <source>
        <strain evidence="2 3">CFBP7430</strain>
    </source>
</reference>
<sequence>MKIHARRTKIAQATATALMLGVFSANASDVIITGPTKTFSAGLFGISDDVYVGGAC</sequence>
<dbReference type="AlphaFoldDB" id="A0AB38E1X8"/>
<dbReference type="Proteomes" id="UP000234166">
    <property type="component" value="Unassembled WGS sequence"/>
</dbReference>